<feature type="domain" description="MULE transposase" evidence="1">
    <location>
        <begin position="21"/>
        <end position="94"/>
    </location>
</feature>
<gene>
    <name evidence="2" type="ORF">LSAT_V11C400174850</name>
</gene>
<comment type="caution">
    <text evidence="2">The sequence shown here is derived from an EMBL/GenBank/DDBJ whole genome shotgun (WGS) entry which is preliminary data.</text>
</comment>
<dbReference type="AlphaFoldDB" id="A0A9R1VSU5"/>
<dbReference type="Pfam" id="PF10551">
    <property type="entry name" value="MULE"/>
    <property type="match status" value="1"/>
</dbReference>
<protein>
    <recommendedName>
        <fullName evidence="1">MULE transposase domain-containing protein</fullName>
    </recommendedName>
</protein>
<keyword evidence="3" id="KW-1185">Reference proteome</keyword>
<dbReference type="EMBL" id="NBSK02000004">
    <property type="protein sequence ID" value="KAJ0211966.1"/>
    <property type="molecule type" value="Genomic_DNA"/>
</dbReference>
<evidence type="ECO:0000313" key="3">
    <source>
        <dbReference type="Proteomes" id="UP000235145"/>
    </source>
</evidence>
<organism evidence="2 3">
    <name type="scientific">Lactuca sativa</name>
    <name type="common">Garden lettuce</name>
    <dbReference type="NCBI Taxonomy" id="4236"/>
    <lineage>
        <taxon>Eukaryota</taxon>
        <taxon>Viridiplantae</taxon>
        <taxon>Streptophyta</taxon>
        <taxon>Embryophyta</taxon>
        <taxon>Tracheophyta</taxon>
        <taxon>Spermatophyta</taxon>
        <taxon>Magnoliopsida</taxon>
        <taxon>eudicotyledons</taxon>
        <taxon>Gunneridae</taxon>
        <taxon>Pentapetalae</taxon>
        <taxon>asterids</taxon>
        <taxon>campanulids</taxon>
        <taxon>Asterales</taxon>
        <taxon>Asteraceae</taxon>
        <taxon>Cichorioideae</taxon>
        <taxon>Cichorieae</taxon>
        <taxon>Lactucinae</taxon>
        <taxon>Lactuca</taxon>
    </lineage>
</organism>
<sequence>MNTSQFDFNEQFFCVLGIECFFFPFTAIDHHKISVTIGVGLLSNESIESYSWLLKAFLKTHRKEPTIVLTDQGVAIKQAIENLVCDTNMKPGVFEVKWGLLMKTFNLEDTRRFKDMFTKLDSWITGYIDDIAMCGLMKTTSMSESMNSFFNTY</sequence>
<proteinExistence type="predicted"/>
<dbReference type="PANTHER" id="PTHR47718">
    <property type="entry name" value="OS01G0519700 PROTEIN"/>
    <property type="match status" value="1"/>
</dbReference>
<dbReference type="InterPro" id="IPR018289">
    <property type="entry name" value="MULE_transposase_dom"/>
</dbReference>
<accession>A0A9R1VSU5</accession>
<evidence type="ECO:0000313" key="2">
    <source>
        <dbReference type="EMBL" id="KAJ0211966.1"/>
    </source>
</evidence>
<reference evidence="2 3" key="1">
    <citation type="journal article" date="2017" name="Nat. Commun.">
        <title>Genome assembly with in vitro proximity ligation data and whole-genome triplication in lettuce.</title>
        <authorList>
            <person name="Reyes-Chin-Wo S."/>
            <person name="Wang Z."/>
            <person name="Yang X."/>
            <person name="Kozik A."/>
            <person name="Arikit S."/>
            <person name="Song C."/>
            <person name="Xia L."/>
            <person name="Froenicke L."/>
            <person name="Lavelle D.O."/>
            <person name="Truco M.J."/>
            <person name="Xia R."/>
            <person name="Zhu S."/>
            <person name="Xu C."/>
            <person name="Xu H."/>
            <person name="Xu X."/>
            <person name="Cox K."/>
            <person name="Korf I."/>
            <person name="Meyers B.C."/>
            <person name="Michelmore R.W."/>
        </authorList>
    </citation>
    <scope>NUCLEOTIDE SEQUENCE [LARGE SCALE GENOMIC DNA]</scope>
    <source>
        <strain evidence="3">cv. Salinas</strain>
        <tissue evidence="2">Seedlings</tissue>
    </source>
</reference>
<dbReference type="PANTHER" id="PTHR47718:SF12">
    <property type="entry name" value="PROTEIN FAR1-RELATED SEQUENCE"/>
    <property type="match status" value="1"/>
</dbReference>
<name>A0A9R1VSU5_LACSA</name>
<dbReference type="Proteomes" id="UP000235145">
    <property type="component" value="Unassembled WGS sequence"/>
</dbReference>
<evidence type="ECO:0000259" key="1">
    <source>
        <dbReference type="Pfam" id="PF10551"/>
    </source>
</evidence>